<evidence type="ECO:0008006" key="4">
    <source>
        <dbReference type="Google" id="ProtNLM"/>
    </source>
</evidence>
<evidence type="ECO:0000313" key="3">
    <source>
        <dbReference type="Proteomes" id="UP000727456"/>
    </source>
</evidence>
<dbReference type="RefSeq" id="WP_208408490.1">
    <property type="nucleotide sequence ID" value="NZ_JAAOZC010000001.1"/>
</dbReference>
<evidence type="ECO:0000256" key="1">
    <source>
        <dbReference type="SAM" id="MobiDB-lite"/>
    </source>
</evidence>
<protein>
    <recommendedName>
        <fullName evidence="4">DUF4167 domain-containing protein</fullName>
    </recommendedName>
</protein>
<name>A0ABX0TR71_9SPHN</name>
<dbReference type="EMBL" id="JAAOZC010000001">
    <property type="protein sequence ID" value="NIJ06882.1"/>
    <property type="molecule type" value="Genomic_DNA"/>
</dbReference>
<organism evidence="2 3">
    <name type="scientific">Sphingomonas vulcanisoli</name>
    <dbReference type="NCBI Taxonomy" id="1658060"/>
    <lineage>
        <taxon>Bacteria</taxon>
        <taxon>Pseudomonadati</taxon>
        <taxon>Pseudomonadota</taxon>
        <taxon>Alphaproteobacteria</taxon>
        <taxon>Sphingomonadales</taxon>
        <taxon>Sphingomonadaceae</taxon>
        <taxon>Sphingomonas</taxon>
    </lineage>
</organism>
<comment type="caution">
    <text evidence="2">The sequence shown here is derived from an EMBL/GenBank/DDBJ whole genome shotgun (WGS) entry which is preliminary data.</text>
</comment>
<accession>A0ABX0TR71</accession>
<proteinExistence type="predicted"/>
<feature type="region of interest" description="Disordered" evidence="1">
    <location>
        <begin position="1"/>
        <end position="26"/>
    </location>
</feature>
<gene>
    <name evidence="2" type="ORF">FHS31_000464</name>
</gene>
<dbReference type="Proteomes" id="UP000727456">
    <property type="component" value="Unassembled WGS sequence"/>
</dbReference>
<keyword evidence="3" id="KW-1185">Reference proteome</keyword>
<sequence length="75" mass="8399">MFEDGIDQKKSDKFALSHSPANRPEDEDYLYRRAEQELELAQAATHPAVVKAHYMLADHYLESLTAAEGAAHLEG</sequence>
<reference evidence="2 3" key="1">
    <citation type="submission" date="2020-03" db="EMBL/GenBank/DDBJ databases">
        <title>Genomic Encyclopedia of Type Strains, Phase III (KMG-III): the genomes of soil and plant-associated and newly described type strains.</title>
        <authorList>
            <person name="Whitman W."/>
        </authorList>
    </citation>
    <scope>NUCLEOTIDE SEQUENCE [LARGE SCALE GENOMIC DNA]</scope>
    <source>
        <strain evidence="2 3">CECT 8804</strain>
    </source>
</reference>
<evidence type="ECO:0000313" key="2">
    <source>
        <dbReference type="EMBL" id="NIJ06882.1"/>
    </source>
</evidence>
<feature type="compositionally biased region" description="Basic and acidic residues" evidence="1">
    <location>
        <begin position="1"/>
        <end position="15"/>
    </location>
</feature>